<evidence type="ECO:0000313" key="12">
    <source>
        <dbReference type="EMBL" id="KAK4874338.1"/>
    </source>
</evidence>
<evidence type="ECO:0000256" key="8">
    <source>
        <dbReference type="ARBA" id="ARBA00033282"/>
    </source>
</evidence>
<dbReference type="AlphaFoldDB" id="A0AAN7QDE1"/>
<dbReference type="GO" id="GO:0005829">
    <property type="term" value="C:cytosol"/>
    <property type="evidence" value="ECO:0007669"/>
    <property type="project" value="TreeGrafter"/>
</dbReference>
<feature type="region of interest" description="Disordered" evidence="10">
    <location>
        <begin position="1083"/>
        <end position="1107"/>
    </location>
</feature>
<feature type="compositionally biased region" description="Low complexity" evidence="10">
    <location>
        <begin position="1149"/>
        <end position="1168"/>
    </location>
</feature>
<evidence type="ECO:0000256" key="1">
    <source>
        <dbReference type="ARBA" id="ARBA00011440"/>
    </source>
</evidence>
<dbReference type="CDD" id="cd01204">
    <property type="entry name" value="PTB_IRS"/>
    <property type="match status" value="1"/>
</dbReference>
<dbReference type="InterPro" id="IPR011993">
    <property type="entry name" value="PH-like_dom_sf"/>
</dbReference>
<feature type="compositionally biased region" description="Basic and acidic residues" evidence="10">
    <location>
        <begin position="820"/>
        <end position="832"/>
    </location>
</feature>
<dbReference type="GO" id="GO:0008286">
    <property type="term" value="P:insulin receptor signaling pathway"/>
    <property type="evidence" value="ECO:0007669"/>
    <property type="project" value="InterPro"/>
</dbReference>
<comment type="subunit">
    <text evidence="1">Bindings to phosphatidylinositol 3-kinase and SHP2.</text>
</comment>
<feature type="compositionally biased region" description="Basic and acidic residues" evidence="10">
    <location>
        <begin position="692"/>
        <end position="719"/>
    </location>
</feature>
<evidence type="ECO:0000256" key="6">
    <source>
        <dbReference type="ARBA" id="ARBA00022782"/>
    </source>
</evidence>
<feature type="compositionally biased region" description="Polar residues" evidence="10">
    <location>
        <begin position="1203"/>
        <end position="1229"/>
    </location>
</feature>
<keyword evidence="13" id="KW-1185">Reference proteome</keyword>
<dbReference type="PANTHER" id="PTHR10614">
    <property type="entry name" value="INSULIN RECEPTOR SUBSTRATE"/>
    <property type="match status" value="1"/>
</dbReference>
<dbReference type="PRINTS" id="PR00628">
    <property type="entry name" value="INSULINRSI"/>
</dbReference>
<protein>
    <recommendedName>
        <fullName evidence="2">Insulin receptor substrate 1</fullName>
    </recommendedName>
    <alternativeName>
        <fullName evidence="8">Protein chico</fullName>
    </alternativeName>
</protein>
<comment type="caution">
    <text evidence="12">The sequence shown here is derived from an EMBL/GenBank/DDBJ whole genome shotgun (WGS) entry which is preliminary data.</text>
</comment>
<feature type="compositionally biased region" description="Low complexity" evidence="10">
    <location>
        <begin position="498"/>
        <end position="509"/>
    </location>
</feature>
<keyword evidence="3" id="KW-0597">Phosphoprotein</keyword>
<dbReference type="GO" id="GO:0005158">
    <property type="term" value="F:insulin receptor binding"/>
    <property type="evidence" value="ECO:0007669"/>
    <property type="project" value="InterPro"/>
</dbReference>
<evidence type="ECO:0000256" key="10">
    <source>
        <dbReference type="SAM" id="MobiDB-lite"/>
    </source>
</evidence>
<keyword evidence="7" id="KW-0896">Oogenesis</keyword>
<evidence type="ECO:0000256" key="3">
    <source>
        <dbReference type="ARBA" id="ARBA00022553"/>
    </source>
</evidence>
<feature type="compositionally biased region" description="Polar residues" evidence="10">
    <location>
        <begin position="833"/>
        <end position="852"/>
    </location>
</feature>
<proteinExistence type="predicted"/>
<dbReference type="SMART" id="SM01244">
    <property type="entry name" value="IRS"/>
    <property type="match status" value="1"/>
</dbReference>
<dbReference type="InterPro" id="IPR002404">
    <property type="entry name" value="IRS_PTB"/>
</dbReference>
<feature type="region of interest" description="Disordered" evidence="10">
    <location>
        <begin position="393"/>
        <end position="423"/>
    </location>
</feature>
<feature type="compositionally biased region" description="Polar residues" evidence="10">
    <location>
        <begin position="734"/>
        <end position="747"/>
    </location>
</feature>
<keyword evidence="4" id="KW-0341">Growth regulation</keyword>
<dbReference type="SUPFAM" id="SSF50729">
    <property type="entry name" value="PH domain-like"/>
    <property type="match status" value="2"/>
</dbReference>
<dbReference type="CDD" id="cd01257">
    <property type="entry name" value="PH_IRS"/>
    <property type="match status" value="1"/>
</dbReference>
<name>A0AAN7QDE1_9COLE</name>
<dbReference type="SMART" id="SM00310">
    <property type="entry name" value="PTBI"/>
    <property type="match status" value="1"/>
</dbReference>
<feature type="compositionally biased region" description="Polar residues" evidence="10">
    <location>
        <begin position="880"/>
        <end position="893"/>
    </location>
</feature>
<evidence type="ECO:0000259" key="11">
    <source>
        <dbReference type="PROSITE" id="PS50003"/>
    </source>
</evidence>
<evidence type="ECO:0000256" key="7">
    <source>
        <dbReference type="ARBA" id="ARBA00022943"/>
    </source>
</evidence>
<feature type="compositionally biased region" description="Polar residues" evidence="10">
    <location>
        <begin position="672"/>
        <end position="682"/>
    </location>
</feature>
<keyword evidence="6" id="KW-0221">Differentiation</keyword>
<feature type="region of interest" description="Disordered" evidence="10">
    <location>
        <begin position="585"/>
        <end position="605"/>
    </location>
</feature>
<feature type="region of interest" description="Disordered" evidence="10">
    <location>
        <begin position="490"/>
        <end position="509"/>
    </location>
</feature>
<evidence type="ECO:0000256" key="2">
    <source>
        <dbReference type="ARBA" id="ARBA00015710"/>
    </source>
</evidence>
<dbReference type="Gene3D" id="2.30.29.30">
    <property type="entry name" value="Pleckstrin-homology domain (PH domain)/Phosphotyrosine-binding domain (PTB)"/>
    <property type="match status" value="2"/>
</dbReference>
<dbReference type="GO" id="GO:0005886">
    <property type="term" value="C:plasma membrane"/>
    <property type="evidence" value="ECO:0007669"/>
    <property type="project" value="TreeGrafter"/>
</dbReference>
<dbReference type="Pfam" id="PF02174">
    <property type="entry name" value="IRS"/>
    <property type="match status" value="1"/>
</dbReference>
<feature type="region of interest" description="Disordered" evidence="10">
    <location>
        <begin position="671"/>
        <end position="753"/>
    </location>
</feature>
<dbReference type="PROSITE" id="PS50003">
    <property type="entry name" value="PH_DOMAIN"/>
    <property type="match status" value="1"/>
</dbReference>
<feature type="region of interest" description="Disordered" evidence="10">
    <location>
        <begin position="1146"/>
        <end position="1175"/>
    </location>
</feature>
<comment type="function">
    <text evidence="9">Activates phosphatidylinositol 3-kinase when bound to the regulatory p85 subunit. May mediate the control of various cellular processes by insulin-like peptides. When phosphorylated by the insulin receptor binds specifically to various cellular proteins containing SH2 domains. Involved in control of cell proliferation, cell size, and body and organ growth throughout development. Also has a role in a signaling pathway controlling the physiological response required to endure periods of low nutrient conditions. Insulin/insulin-like growth factor (IGF) signaling pathway has a role in regulating aging and is necessary in the ovary for vitellogenic maturation.</text>
</comment>
<keyword evidence="5" id="KW-0677">Repeat</keyword>
<dbReference type="FunFam" id="2.30.29.30:FF:000441">
    <property type="entry name" value="Insulin receptor substrate 1"/>
    <property type="match status" value="1"/>
</dbReference>
<evidence type="ECO:0000313" key="13">
    <source>
        <dbReference type="Proteomes" id="UP001353858"/>
    </source>
</evidence>
<evidence type="ECO:0000256" key="4">
    <source>
        <dbReference type="ARBA" id="ARBA00022604"/>
    </source>
</evidence>
<dbReference type="PANTHER" id="PTHR10614:SF13">
    <property type="entry name" value="INSULIN RECEPTOR SUBSTRATE 1"/>
    <property type="match status" value="1"/>
</dbReference>
<reference evidence="13" key="1">
    <citation type="submission" date="2023-01" db="EMBL/GenBank/DDBJ databases">
        <title>Key to firefly adult light organ development and bioluminescence: homeobox transcription factors regulate luciferase expression and transportation to peroxisome.</title>
        <authorList>
            <person name="Fu X."/>
        </authorList>
    </citation>
    <scope>NUCLEOTIDE SEQUENCE [LARGE SCALE GENOMIC DNA]</scope>
</reference>
<evidence type="ECO:0000256" key="5">
    <source>
        <dbReference type="ARBA" id="ARBA00022737"/>
    </source>
</evidence>
<dbReference type="SMART" id="SM00233">
    <property type="entry name" value="PH"/>
    <property type="match status" value="1"/>
</dbReference>
<feature type="compositionally biased region" description="Low complexity" evidence="10">
    <location>
        <begin position="907"/>
        <end position="928"/>
    </location>
</feature>
<dbReference type="Proteomes" id="UP001353858">
    <property type="component" value="Unassembled WGS sequence"/>
</dbReference>
<feature type="region of interest" description="Disordered" evidence="10">
    <location>
        <begin position="233"/>
        <end position="279"/>
    </location>
</feature>
<sequence>MSVKSSNSIPGSETVVRAGYLKKLKTFKKKYFVLRAEGPESSARLEYYDSEKKFNNGQPPKRSIPLKTCFNINKRVDTKHKHVIALYTKDDCFCIVLENEDELEAWLKALLSLQHGEEAAGGETPRPTFEHVWQVTVLNRGLGGTSVIGAYSKAQDSAIFRLCLTDKTLSLIRKDRETPQAELSLSSIRSCGSLRNFFYLEVGRSSVTGAGELWMETEDSNIAQNVHQTVFHAMSSSSSSKDELGPPRIRSSSATESSKPGRKQTHGGVTKYHHAQDTNSQVNETLVPASTSATHIAAGGVPWLKTVNHQRTQSLPLAQFTPLTEQPLQPKRAAKRSNQSFRCTAGNCRERCDSMPSRARTSSEGTHPIHTWGQPRLYLAPHRPQSLYVREISHSPPAESPISPPSAACSTDSAGSSLSIDDSEQWVETDTILGRYGHSLTPDEAIAEENYDDCPDSPYLPQGTSPIGYLPMAPISSDDGYVDMSPRGRHANMSPAVSTSSITSGTPSTDMRFAEYPLEKVSAYFTPSEEDKSSTDRPIRAYSVGSRPDTVKNKARYEMSTTPENARVRAFSVGSKTRKLHTRVLPPHGTHIHPKPKSSSAPLLSGSRALMSHNSEDRMNDLMELDFSKPVNTGYMDMNSANKVPSGYVEMKPGYYEAAHTYDVSPYVDMRSGSSPAKSTSDYIPIQAPKPNIKEYVDMDHRRSNRIERSSARTKETRPSDSPSSRPSDYLDMNFQSRNKSYSSSPRYTDESPMEGCVDYMEMAYQSSNHKPAAVDGYVEMSLGKQNVNHNRQSSYEGNRGLPDPQEDYADMSMGSSRRNGNERRGNKKDKTTSQPISIQTATTSSQFAKNSNSISPIYSSFHIGRKYSTGTPPKMYLPLTNSDLNSYSSLPRQRSRKNSRRDSKDSSSSSVTTPSSSSTIFPISLNSPSSPLKPGNVARTPDSSSTNNIKIPTAIINVKYNRPSFSHNTRPQSVSDYTVMDFDPKPKATPDTSDYVNYNPAAPNPIKCNRNEQSGDYAIMRPGSLDITRPTIVTEPKISIPVSSPSTLTTQLSSMVLGQSALSYDFGMSGTRCFLPISEGRDDTRLGTMSPRPGDLAPTRSSENISNMEESDYVYSSAGDCQSPVAKISRPNSVSCEITRASVSRPNSAASEFGSSSSTVVGSRPASVNSDRIRPASVNLEGQLHYASLDLAPTCEEEGSRSPRTVKSHSVSSTANEISNTSPTQPLSETAGFTYAEIDFIKSEGFKHNTLPPNNTKVKY</sequence>
<accession>A0AAN7QDE1</accession>
<organism evidence="12 13">
    <name type="scientific">Aquatica leii</name>
    <dbReference type="NCBI Taxonomy" id="1421715"/>
    <lineage>
        <taxon>Eukaryota</taxon>
        <taxon>Metazoa</taxon>
        <taxon>Ecdysozoa</taxon>
        <taxon>Arthropoda</taxon>
        <taxon>Hexapoda</taxon>
        <taxon>Insecta</taxon>
        <taxon>Pterygota</taxon>
        <taxon>Neoptera</taxon>
        <taxon>Endopterygota</taxon>
        <taxon>Coleoptera</taxon>
        <taxon>Polyphaga</taxon>
        <taxon>Elateriformia</taxon>
        <taxon>Elateroidea</taxon>
        <taxon>Lampyridae</taxon>
        <taxon>Luciolinae</taxon>
        <taxon>Aquatica</taxon>
    </lineage>
</organism>
<dbReference type="EMBL" id="JARPUR010000006">
    <property type="protein sequence ID" value="KAK4874338.1"/>
    <property type="molecule type" value="Genomic_DNA"/>
</dbReference>
<feature type="domain" description="PH" evidence="11">
    <location>
        <begin position="14"/>
        <end position="115"/>
    </location>
</feature>
<evidence type="ECO:0000256" key="9">
    <source>
        <dbReference type="ARBA" id="ARBA00046145"/>
    </source>
</evidence>
<feature type="region of interest" description="Disordered" evidence="10">
    <location>
        <begin position="790"/>
        <end position="852"/>
    </location>
</feature>
<dbReference type="GO" id="GO:0043548">
    <property type="term" value="F:phosphatidylinositol 3-kinase binding"/>
    <property type="evidence" value="ECO:0007669"/>
    <property type="project" value="TreeGrafter"/>
</dbReference>
<gene>
    <name evidence="12" type="ORF">RN001_013698</name>
</gene>
<dbReference type="InterPro" id="IPR039011">
    <property type="entry name" value="IRS"/>
</dbReference>
<dbReference type="Pfam" id="PF00169">
    <property type="entry name" value="PH"/>
    <property type="match status" value="1"/>
</dbReference>
<dbReference type="InterPro" id="IPR001849">
    <property type="entry name" value="PH_domain"/>
</dbReference>
<feature type="compositionally biased region" description="Polar residues" evidence="10">
    <location>
        <begin position="409"/>
        <end position="420"/>
    </location>
</feature>
<feature type="region of interest" description="Disordered" evidence="10">
    <location>
        <begin position="879"/>
        <end position="949"/>
    </location>
</feature>
<feature type="region of interest" description="Disordered" evidence="10">
    <location>
        <begin position="1196"/>
        <end position="1230"/>
    </location>
</feature>